<keyword evidence="1" id="KW-0472">Membrane</keyword>
<keyword evidence="1" id="KW-1133">Transmembrane helix</keyword>
<protein>
    <submittedName>
        <fullName evidence="2">Uncharacterized protein</fullName>
    </submittedName>
</protein>
<gene>
    <name evidence="2" type="ORF">STRIP9103_01236</name>
</gene>
<keyword evidence="3" id="KW-1185">Reference proteome</keyword>
<feature type="transmembrane region" description="Helical" evidence="1">
    <location>
        <begin position="48"/>
        <end position="69"/>
    </location>
</feature>
<dbReference type="Proteomes" id="UP000010411">
    <property type="component" value="Unassembled WGS sequence"/>
</dbReference>
<comment type="caution">
    <text evidence="2">The sequence shown here is derived from an EMBL/GenBank/DDBJ whole genome shotgun (WGS) entry which is preliminary data.</text>
</comment>
<dbReference type="EMBL" id="AEJC01000466">
    <property type="protein sequence ID" value="EKX63113.1"/>
    <property type="molecule type" value="Genomic_DNA"/>
</dbReference>
<evidence type="ECO:0000256" key="1">
    <source>
        <dbReference type="SAM" id="Phobius"/>
    </source>
</evidence>
<proteinExistence type="predicted"/>
<accession>L1KRV5</accession>
<reference evidence="2 3" key="1">
    <citation type="submission" date="2012-11" db="EMBL/GenBank/DDBJ databases">
        <authorList>
            <person name="Huguet-Tapia J.C."/>
            <person name="Durkin A.S."/>
            <person name="Pettis G.S."/>
            <person name="Badger J.H."/>
        </authorList>
    </citation>
    <scope>NUCLEOTIDE SEQUENCE [LARGE SCALE GENOMIC DNA]</scope>
    <source>
        <strain evidence="2 3">91-03</strain>
    </source>
</reference>
<evidence type="ECO:0000313" key="2">
    <source>
        <dbReference type="EMBL" id="EKX63113.1"/>
    </source>
</evidence>
<organism evidence="2 3">
    <name type="scientific">Streptomyces ipomoeae 91-03</name>
    <dbReference type="NCBI Taxonomy" id="698759"/>
    <lineage>
        <taxon>Bacteria</taxon>
        <taxon>Bacillati</taxon>
        <taxon>Actinomycetota</taxon>
        <taxon>Actinomycetes</taxon>
        <taxon>Kitasatosporales</taxon>
        <taxon>Streptomycetaceae</taxon>
        <taxon>Streptomyces</taxon>
    </lineage>
</organism>
<name>L1KRV5_9ACTN</name>
<sequence>MMARYRVVGNHIVDTWGGGTILGELARDEPTRRSRSQRRLPKKVRTQIDMHFAVAAGVVLGCWLPLALWPA</sequence>
<dbReference type="AlphaFoldDB" id="L1KRV5"/>
<keyword evidence="1" id="KW-0812">Transmembrane</keyword>
<evidence type="ECO:0000313" key="3">
    <source>
        <dbReference type="Proteomes" id="UP000010411"/>
    </source>
</evidence>